<evidence type="ECO:0000313" key="6">
    <source>
        <dbReference type="EMBL" id="SER32632.1"/>
    </source>
</evidence>
<dbReference type="GO" id="GO:0009847">
    <property type="term" value="P:spore germination"/>
    <property type="evidence" value="ECO:0007669"/>
    <property type="project" value="UniProtKB-UniRule"/>
</dbReference>
<accession>A0A1H9N9N7</accession>
<dbReference type="InterPro" id="IPR050768">
    <property type="entry name" value="UPF0353/GerABKA_families"/>
</dbReference>
<comment type="caution">
    <text evidence="6">The sequence shown here is derived from an EMBL/GenBank/DDBJ whole genome shotgun (WGS) entry which is preliminary data.</text>
</comment>
<keyword evidence="5" id="KW-1133">Transmembrane helix</keyword>
<organism evidence="6 7">
    <name type="scientific">Lysinibacillus fusiformis</name>
    <dbReference type="NCBI Taxonomy" id="28031"/>
    <lineage>
        <taxon>Bacteria</taxon>
        <taxon>Bacillati</taxon>
        <taxon>Bacillota</taxon>
        <taxon>Bacilli</taxon>
        <taxon>Bacillales</taxon>
        <taxon>Bacillaceae</taxon>
        <taxon>Lysinibacillus</taxon>
    </lineage>
</organism>
<evidence type="ECO:0000256" key="5">
    <source>
        <dbReference type="SAM" id="Phobius"/>
    </source>
</evidence>
<sequence>MRSISMEQMMNLKMLKSLFQRSADIIFQQYKFQQHTVHMITCDAMIDEELLQTVVVERVQSLFNCGSDETLEELIEQHLHVPYLQKVTKKEDMITRVYKGHVLLYFEEDHLIYSSDISNRPNREPGETTLELVVKGPRDDFIEDVFINIALLRKRLPTNSFSVETLEIGQRSKTTVAVLYMEDIVNLNMLEQIRLQLQKIDTDIVVNGDLLMEAIEQTAKVLPRHDYTGRPDFALQALMRGRILIMIDGVSYAMIIPANIMLLFKTSEDNEYPVIVSSMERVLRIFGILISMLLPGFWLAVTTYHQEQLPYLLLATVVESRTGLPFPTILEIMMMLFMFEMFREANLRLPSAISGSISVVGGLIIGDAAIKAGVTSPSMIVIIAISSIAAFTLVNQAFVTAMSIFRLIIILFSAFLGLFGFFISVFFIIIYAANMRVLGVPYINFNADFEQGNIGKSLLRLSPKGYSLRPSFLKPQDRTRTANIKSKKDQGV</sequence>
<feature type="transmembrane region" description="Helical" evidence="5">
    <location>
        <begin position="404"/>
        <end position="433"/>
    </location>
</feature>
<dbReference type="InterPro" id="IPR004995">
    <property type="entry name" value="Spore_Ger"/>
</dbReference>
<dbReference type="Proteomes" id="UP000199410">
    <property type="component" value="Unassembled WGS sequence"/>
</dbReference>
<keyword evidence="3 4" id="KW-0472">Membrane</keyword>
<feature type="transmembrane region" description="Helical" evidence="5">
    <location>
        <begin position="243"/>
        <end position="262"/>
    </location>
</feature>
<protein>
    <submittedName>
        <fullName evidence="6">GerA spore germination protein</fullName>
    </submittedName>
</protein>
<feature type="transmembrane region" description="Helical" evidence="5">
    <location>
        <begin position="322"/>
        <end position="339"/>
    </location>
</feature>
<name>A0A1H9N9N7_9BACI</name>
<gene>
    <name evidence="6" type="ORF">SAMN02787113_03565</name>
</gene>
<keyword evidence="5" id="KW-0812">Transmembrane</keyword>
<dbReference type="EMBL" id="FOEL01000013">
    <property type="protein sequence ID" value="SER32632.1"/>
    <property type="molecule type" value="Genomic_DNA"/>
</dbReference>
<evidence type="ECO:0000256" key="1">
    <source>
        <dbReference type="ARBA" id="ARBA00004141"/>
    </source>
</evidence>
<dbReference type="PIRSF" id="PIRSF005690">
    <property type="entry name" value="GerBA"/>
    <property type="match status" value="1"/>
</dbReference>
<feature type="transmembrane region" description="Helical" evidence="5">
    <location>
        <begin position="282"/>
        <end position="301"/>
    </location>
</feature>
<reference evidence="6 7" key="1">
    <citation type="submission" date="2016-10" db="EMBL/GenBank/DDBJ databases">
        <authorList>
            <person name="Varghese N."/>
            <person name="Submissions S."/>
        </authorList>
    </citation>
    <scope>NUCLEOTIDE SEQUENCE [LARGE SCALE GENOMIC DNA]</scope>
    <source>
        <strain evidence="6 7">TC-13</strain>
    </source>
</reference>
<dbReference type="AlphaFoldDB" id="A0A1H9N9N7"/>
<proteinExistence type="inferred from homology"/>
<evidence type="ECO:0000256" key="3">
    <source>
        <dbReference type="ARBA" id="ARBA00023136"/>
    </source>
</evidence>
<dbReference type="GO" id="GO:0005886">
    <property type="term" value="C:plasma membrane"/>
    <property type="evidence" value="ECO:0007669"/>
    <property type="project" value="UniProtKB-SubCell"/>
</dbReference>
<evidence type="ECO:0000256" key="4">
    <source>
        <dbReference type="PIRNR" id="PIRNR005690"/>
    </source>
</evidence>
<comment type="subcellular location">
    <subcellularLocation>
        <location evidence="4">Cell membrane</location>
    </subcellularLocation>
    <subcellularLocation>
        <location evidence="1">Membrane</location>
        <topology evidence="1">Multi-pass membrane protein</topology>
    </subcellularLocation>
</comment>
<dbReference type="PANTHER" id="PTHR22550">
    <property type="entry name" value="SPORE GERMINATION PROTEIN"/>
    <property type="match status" value="1"/>
</dbReference>
<dbReference type="Pfam" id="PF03323">
    <property type="entry name" value="GerA"/>
    <property type="match status" value="1"/>
</dbReference>
<comment type="similarity">
    <text evidence="2 4">Belongs to the GerABKA family.</text>
</comment>
<evidence type="ECO:0000313" key="7">
    <source>
        <dbReference type="Proteomes" id="UP000199410"/>
    </source>
</evidence>
<evidence type="ECO:0000256" key="2">
    <source>
        <dbReference type="ARBA" id="ARBA00005278"/>
    </source>
</evidence>
<dbReference type="PANTHER" id="PTHR22550:SF5">
    <property type="entry name" value="LEUCINE ZIPPER PROTEIN 4"/>
    <property type="match status" value="1"/>
</dbReference>
<feature type="transmembrane region" description="Helical" evidence="5">
    <location>
        <begin position="351"/>
        <end position="370"/>
    </location>
</feature>
<feature type="transmembrane region" description="Helical" evidence="5">
    <location>
        <begin position="379"/>
        <end position="398"/>
    </location>
</feature>